<dbReference type="SMART" id="SM00875">
    <property type="entry name" value="BACK"/>
    <property type="match status" value="1"/>
</dbReference>
<evidence type="ECO:0000256" key="2">
    <source>
        <dbReference type="ARBA" id="ARBA00022737"/>
    </source>
</evidence>
<keyword evidence="1" id="KW-0880">Kelch repeat</keyword>
<name>A0A8S3YK43_9EUPU</name>
<dbReference type="SUPFAM" id="SSF54695">
    <property type="entry name" value="POZ domain"/>
    <property type="match status" value="1"/>
</dbReference>
<dbReference type="Pfam" id="PF01344">
    <property type="entry name" value="Kelch_1"/>
    <property type="match status" value="1"/>
</dbReference>
<dbReference type="Pfam" id="PF07707">
    <property type="entry name" value="BACK"/>
    <property type="match status" value="1"/>
</dbReference>
<evidence type="ECO:0000313" key="4">
    <source>
        <dbReference type="EMBL" id="CAG5115811.1"/>
    </source>
</evidence>
<dbReference type="Pfam" id="PF00651">
    <property type="entry name" value="BTB"/>
    <property type="match status" value="1"/>
</dbReference>
<dbReference type="PANTHER" id="PTHR24412:SF418">
    <property type="entry name" value="KELCH REPEAT AND BTB DOMAIN-CONTAINING PROTEIN 3"/>
    <property type="match status" value="1"/>
</dbReference>
<dbReference type="SMART" id="SM00225">
    <property type="entry name" value="BTB"/>
    <property type="match status" value="1"/>
</dbReference>
<dbReference type="InterPro" id="IPR015915">
    <property type="entry name" value="Kelch-typ_b-propeller"/>
</dbReference>
<sequence length="579" mass="65064">MSGMLSATSVDWANKIRCNVVDGLRQSFQDGIFTDIEIEVSDSVFRCHKVFLCAISDYFLAMFTSGMRESVDSRVTIKDLSGSTFKAVLDFYYTCDRSVVNADSAEDLLKAAGLLQMITLQDSCEQFYAENLNTDNALAVWDLAQCLHCEALADKAKRFILGNFLDIYTEPDFLHIDVERLNELLGDDDLRVPEEDYVSDAAISWIKHDISKRTKYFNEICVNLRLRYLSEDSFSKLLTFVHNECHITDSILEGFMENKRYSFPEASNSVVVDTPLSSRNYENMLVVIGIHRATGILPSVQAYSFNTKMWFKLSSLPFDPGVGYATCVLDNQLYMSGISLRKAYVLRYDPCTNLWDECCQMPEKRRYHEMVVACNRAHAVCGWNKRDGVFTSIIQYHVAEDTWTSLGNLRVGVYSASACAVENTIYVFGGRADDSTRKRDIQAFNVITGQATIINQFPSAVTESRAVALNSCMYLALTNGSIMRVLESGTLSRHSVLPNFDRFNFGLLQRGNSILVVGGDTRYPSGSSQFVDIIEVNGHDGKVRILNDRLFNNASAAACRILLIRRVILPRLSVPGIPH</sequence>
<dbReference type="Proteomes" id="UP000678393">
    <property type="component" value="Unassembled WGS sequence"/>
</dbReference>
<dbReference type="InterPro" id="IPR000210">
    <property type="entry name" value="BTB/POZ_dom"/>
</dbReference>
<dbReference type="Gene3D" id="2.120.10.80">
    <property type="entry name" value="Kelch-type beta propeller"/>
    <property type="match status" value="1"/>
</dbReference>
<evidence type="ECO:0000256" key="1">
    <source>
        <dbReference type="ARBA" id="ARBA00022441"/>
    </source>
</evidence>
<feature type="domain" description="BTB" evidence="3">
    <location>
        <begin position="34"/>
        <end position="101"/>
    </location>
</feature>
<dbReference type="SUPFAM" id="SSF117281">
    <property type="entry name" value="Kelch motif"/>
    <property type="match status" value="1"/>
</dbReference>
<organism evidence="4 5">
    <name type="scientific">Candidula unifasciata</name>
    <dbReference type="NCBI Taxonomy" id="100452"/>
    <lineage>
        <taxon>Eukaryota</taxon>
        <taxon>Metazoa</taxon>
        <taxon>Spiralia</taxon>
        <taxon>Lophotrochozoa</taxon>
        <taxon>Mollusca</taxon>
        <taxon>Gastropoda</taxon>
        <taxon>Heterobranchia</taxon>
        <taxon>Euthyneura</taxon>
        <taxon>Panpulmonata</taxon>
        <taxon>Eupulmonata</taxon>
        <taxon>Stylommatophora</taxon>
        <taxon>Helicina</taxon>
        <taxon>Helicoidea</taxon>
        <taxon>Geomitridae</taxon>
        <taxon>Candidula</taxon>
    </lineage>
</organism>
<dbReference type="PANTHER" id="PTHR24412">
    <property type="entry name" value="KELCH PROTEIN"/>
    <property type="match status" value="1"/>
</dbReference>
<dbReference type="PROSITE" id="PS50097">
    <property type="entry name" value="BTB"/>
    <property type="match status" value="1"/>
</dbReference>
<reference evidence="4" key="1">
    <citation type="submission" date="2021-04" db="EMBL/GenBank/DDBJ databases">
        <authorList>
            <consortium name="Molecular Ecology Group"/>
        </authorList>
    </citation>
    <scope>NUCLEOTIDE SEQUENCE</scope>
</reference>
<evidence type="ECO:0000259" key="3">
    <source>
        <dbReference type="PROSITE" id="PS50097"/>
    </source>
</evidence>
<dbReference type="InterPro" id="IPR011333">
    <property type="entry name" value="SKP1/BTB/POZ_sf"/>
</dbReference>
<dbReference type="OrthoDB" id="19132at2759"/>
<accession>A0A8S3YK43</accession>
<gene>
    <name evidence="4" type="ORF">CUNI_LOCUS1369</name>
</gene>
<dbReference type="InterPro" id="IPR006652">
    <property type="entry name" value="Kelch_1"/>
</dbReference>
<keyword evidence="5" id="KW-1185">Reference proteome</keyword>
<dbReference type="Gene3D" id="3.30.710.10">
    <property type="entry name" value="Potassium Channel Kv1.1, Chain A"/>
    <property type="match status" value="1"/>
</dbReference>
<protein>
    <recommendedName>
        <fullName evidence="3">BTB domain-containing protein</fullName>
    </recommendedName>
</protein>
<keyword evidence="2" id="KW-0677">Repeat</keyword>
<comment type="caution">
    <text evidence="4">The sequence shown here is derived from an EMBL/GenBank/DDBJ whole genome shotgun (WGS) entry which is preliminary data.</text>
</comment>
<evidence type="ECO:0000313" key="5">
    <source>
        <dbReference type="Proteomes" id="UP000678393"/>
    </source>
</evidence>
<dbReference type="EMBL" id="CAJHNH020000167">
    <property type="protein sequence ID" value="CAG5115811.1"/>
    <property type="molecule type" value="Genomic_DNA"/>
</dbReference>
<dbReference type="Gene3D" id="1.25.40.420">
    <property type="match status" value="1"/>
</dbReference>
<dbReference type="InterPro" id="IPR011705">
    <property type="entry name" value="BACK"/>
</dbReference>
<dbReference type="AlphaFoldDB" id="A0A8S3YK43"/>
<proteinExistence type="predicted"/>